<reference evidence="3 4" key="1">
    <citation type="submission" date="2019-08" db="EMBL/GenBank/DDBJ databases">
        <title>Deep-cultivation of Planctomycetes and their phenomic and genomic characterization uncovers novel biology.</title>
        <authorList>
            <person name="Wiegand S."/>
            <person name="Jogler M."/>
            <person name="Boedeker C."/>
            <person name="Pinto D."/>
            <person name="Vollmers J."/>
            <person name="Rivas-Marin E."/>
            <person name="Kohn T."/>
            <person name="Peeters S.H."/>
            <person name="Heuer A."/>
            <person name="Rast P."/>
            <person name="Oberbeckmann S."/>
            <person name="Bunk B."/>
            <person name="Jeske O."/>
            <person name="Meyerdierks A."/>
            <person name="Storesund J.E."/>
            <person name="Kallscheuer N."/>
            <person name="Luecker S."/>
            <person name="Lage O.M."/>
            <person name="Pohl T."/>
            <person name="Merkel B.J."/>
            <person name="Hornburger P."/>
            <person name="Mueller R.-W."/>
            <person name="Bruemmer F."/>
            <person name="Labrenz M."/>
            <person name="Spormann A.M."/>
            <person name="Op Den Camp H."/>
            <person name="Overmann J."/>
            <person name="Amann R."/>
            <person name="Jetten M.S.M."/>
            <person name="Mascher T."/>
            <person name="Medema M.H."/>
            <person name="Devos D.P."/>
            <person name="Kaster A.-K."/>
            <person name="Ovreas L."/>
            <person name="Rohde M."/>
            <person name="Galperin M.Y."/>
            <person name="Jogler C."/>
        </authorList>
    </citation>
    <scope>NUCLEOTIDE SEQUENCE [LARGE SCALE GENOMIC DNA]</scope>
    <source>
        <strain evidence="3 4">LF1</strain>
    </source>
</reference>
<dbReference type="InterPro" id="IPR011990">
    <property type="entry name" value="TPR-like_helical_dom_sf"/>
</dbReference>
<dbReference type="SUPFAM" id="SSF50998">
    <property type="entry name" value="Quinoprotein alcohol dehydrogenase-like"/>
    <property type="match status" value="2"/>
</dbReference>
<dbReference type="Pfam" id="PF13360">
    <property type="entry name" value="PQQ_2"/>
    <property type="match status" value="3"/>
</dbReference>
<organism evidence="3 4">
    <name type="scientific">Rubripirellula obstinata</name>
    <dbReference type="NCBI Taxonomy" id="406547"/>
    <lineage>
        <taxon>Bacteria</taxon>
        <taxon>Pseudomonadati</taxon>
        <taxon>Planctomycetota</taxon>
        <taxon>Planctomycetia</taxon>
        <taxon>Pirellulales</taxon>
        <taxon>Pirellulaceae</taxon>
        <taxon>Rubripirellula</taxon>
    </lineage>
</organism>
<dbReference type="Pfam" id="PF14559">
    <property type="entry name" value="TPR_19"/>
    <property type="match status" value="1"/>
</dbReference>
<dbReference type="Gene3D" id="2.130.10.10">
    <property type="entry name" value="YVTN repeat-like/Quinoprotein amine dehydrogenase"/>
    <property type="match status" value="2"/>
</dbReference>
<evidence type="ECO:0000256" key="1">
    <source>
        <dbReference type="SAM" id="MobiDB-lite"/>
    </source>
</evidence>
<accession>A0A5B1CS14</accession>
<comment type="caution">
    <text evidence="3">The sequence shown here is derived from an EMBL/GenBank/DDBJ whole genome shotgun (WGS) entry which is preliminary data.</text>
</comment>
<dbReference type="InterPro" id="IPR002372">
    <property type="entry name" value="PQQ_rpt_dom"/>
</dbReference>
<dbReference type="InterPro" id="IPR011047">
    <property type="entry name" value="Quinoprotein_ADH-like_sf"/>
</dbReference>
<evidence type="ECO:0000313" key="4">
    <source>
        <dbReference type="Proteomes" id="UP000322699"/>
    </source>
</evidence>
<evidence type="ECO:0000313" key="3">
    <source>
        <dbReference type="EMBL" id="KAA1262044.1"/>
    </source>
</evidence>
<gene>
    <name evidence="3" type="primary">bamB_2</name>
    <name evidence="3" type="ORF">LF1_46050</name>
</gene>
<keyword evidence="4" id="KW-1185">Reference proteome</keyword>
<feature type="domain" description="Pyrrolo-quinoline quinone repeat" evidence="2">
    <location>
        <begin position="575"/>
        <end position="727"/>
    </location>
</feature>
<feature type="domain" description="Pyrrolo-quinoline quinone repeat" evidence="2">
    <location>
        <begin position="436"/>
        <end position="563"/>
    </location>
</feature>
<dbReference type="PANTHER" id="PTHR34512">
    <property type="entry name" value="CELL SURFACE PROTEIN"/>
    <property type="match status" value="1"/>
</dbReference>
<dbReference type="Gene3D" id="1.25.40.10">
    <property type="entry name" value="Tetratricopeptide repeat domain"/>
    <property type="match status" value="1"/>
</dbReference>
<dbReference type="InterPro" id="IPR015943">
    <property type="entry name" value="WD40/YVTN_repeat-like_dom_sf"/>
</dbReference>
<name>A0A5B1CS14_9BACT</name>
<feature type="domain" description="Pyrrolo-quinoline quinone repeat" evidence="2">
    <location>
        <begin position="1133"/>
        <end position="1265"/>
    </location>
</feature>
<proteinExistence type="predicted"/>
<dbReference type="PANTHER" id="PTHR34512:SF30">
    <property type="entry name" value="OUTER MEMBRANE PROTEIN ASSEMBLY FACTOR BAMB"/>
    <property type="match status" value="1"/>
</dbReference>
<evidence type="ECO:0000259" key="2">
    <source>
        <dbReference type="Pfam" id="PF13360"/>
    </source>
</evidence>
<dbReference type="Proteomes" id="UP000322699">
    <property type="component" value="Unassembled WGS sequence"/>
</dbReference>
<dbReference type="EMBL" id="VRLW01000001">
    <property type="protein sequence ID" value="KAA1262044.1"/>
    <property type="molecule type" value="Genomic_DNA"/>
</dbReference>
<sequence length="1542" mass="171740">MAQGFFRPPTNSPAGRLIEPPRAMQQKLREAESAIKEDRPSDAILALGDLVARDSEDYADSDLADQDFFLDNQDVREGNPATQSLLRTAREMIGGLSESDWETYQLRFGPIAARVLNKASESRDWNAVAEVRRRYLHTLAGYEATALLAQREIYRGHPLAASILLDEIAQIPRAVKHLGPSIVLMHAATRYDSAKNSSDKTIPDIENSPVKDLFFNKELSGEDDDSSDRSLKFASMEQLKTWLDNRSKDVAGYQTPLPKNHPMFGSSADRNGNSAGQMPLSNMRWALPTTASHLQEKMVREFTGDLATSGRLPPPSWMPLRVGDQLLMRTTERLVGVDYTTGKRVWTYPWQSGWEPSEDEGILFDELSADEETDERISGRIWNDVPYGQVTSDGDRVFMLTDLADIKMASFNRTLMFGGTRPADNRTNTLVALEMETEGKLLWRLGQNGDPTSPLAEAFFLGPPLPLDGRLYVLAEIAGDILLCCLDPANGNQLWRQHLVAIESGGIDSDALRRVSGAMPTFHEGMLICPTGAGACVAIHLIDRTLAWGAVYDRSNDMMRVNNRGRGLEPTKLMQRWDNGVAVGSGSRILITPPETERLLGFDLLTGKPLFQYKNRVNMKYLAGIRDDKFVLVSSNEVRAYELTTGNLIWSSPQDFVAAGQHVAGRGVFGKDDYIVPTTTNELIRVSLKDGSVLQRRSTRYPLGNMVAVEGDIIVQSPTMLAVAFGEKTLEPIVDRRLAENPDDFDALVRKSELLIQKGQRREALDMLRRAREQQSDNDEVHMLSVSAMLGMLRDNPEMGEDYTDELDDLIDRPAQRVELLSLRLRGAMKQEQWVKATEQALALSDLLLSDDSAEGLAKDVINDPTRSCSLDCWLATRMSEMLASTDASQQSKINDLIRESAKDQINKPNQICARWIRHFHPWEGVSDARGALADRYLESKQWLAAERLLLGTNTVDSMRNEKELAEDSPMRSRLIDLAKVYLDGRMPEDTIGVLTGLSGSDDLEKMDLEKIKELRSAAESRILSYQWPDSVSLEWTSRNLGNRIGQSNKRTSETKVLAGQHFVGWQLTNQGRAPLAMRNTMGLSRIISMEGVQGVESRDNEAVISGGTMLVTMSTGLVCVDLFRMLAGDASVLWRHAWGGDGDGVANRSLLQTPFGDQVYRRKFSTRVAAPADQIPELAVGPVVGDRCFVLQGGDLIALDILSGEILWRNSDAPKNGEVVSDGQLVAVVSDAAKRVDFFNIGDGQQQNSTAWNHGKLWTSAGRHVLSYDVNLQNRIYQTKLVDPFTDQVLLEQQSTGIYRNKAKVPLAYGKIVNGRYLCSMQSDGKALVWDIASGKEVAKLELPEYQDLQGLSAIHLKDQFILAPKRKLVRTNRTALEREVATTSGKDHQTVHGVFAINESDGALRWSEEFDSPWGCTLNQAYASPLLMLTRSPYINSVSTRVRKKYMDILALDVNDGANLKERLGKDISPGNNQLQTETIVQPARNQVLVKIGEAEQLIFKFGVTEEDKIEQSGEDEDGRDRQTNEIQRQLEMQLQIPRP</sequence>
<feature type="region of interest" description="Disordered" evidence="1">
    <location>
        <begin position="1"/>
        <end position="35"/>
    </location>
</feature>
<protein>
    <submittedName>
        <fullName evidence="3">Outer membrane protein assembly factor BamB</fullName>
    </submittedName>
</protein>